<dbReference type="Pfam" id="PF21348">
    <property type="entry name" value="RGL11_C"/>
    <property type="match status" value="1"/>
</dbReference>
<dbReference type="InterPro" id="IPR013783">
    <property type="entry name" value="Ig-like_fold"/>
</dbReference>
<dbReference type="AlphaFoldDB" id="A0AAD4GTJ9"/>
<feature type="domain" description="Rhamnogalacturonan lyase family 11 C-terminal" evidence="3">
    <location>
        <begin position="144"/>
        <end position="587"/>
    </location>
</feature>
<reference evidence="4" key="2">
    <citation type="submission" date="2020-02" db="EMBL/GenBank/DDBJ databases">
        <authorList>
            <person name="Gilchrist C.L.M."/>
            <person name="Chooi Y.-H."/>
        </authorList>
    </citation>
    <scope>NUCLEOTIDE SEQUENCE</scope>
    <source>
        <strain evidence="4">MST-FP2251</strain>
    </source>
</reference>
<dbReference type="InterPro" id="IPR041624">
    <property type="entry name" value="RGI_lyase"/>
</dbReference>
<proteinExistence type="predicted"/>
<keyword evidence="5" id="KW-1185">Reference proteome</keyword>
<dbReference type="SUPFAM" id="SSF69318">
    <property type="entry name" value="Integrin alpha N-terminal domain"/>
    <property type="match status" value="1"/>
</dbReference>
<dbReference type="PANTHER" id="PTHR43118:SF1">
    <property type="entry name" value="RHAMNOGALACTURONAN LYASE (EUROFUNG)"/>
    <property type="match status" value="1"/>
</dbReference>
<reference evidence="4" key="1">
    <citation type="journal article" date="2019" name="Beilstein J. Org. Chem.">
        <title>Nanangenines: drimane sesquiterpenoids as the dominant metabolite cohort of a novel Australian fungus, Aspergillus nanangensis.</title>
        <authorList>
            <person name="Lacey H.J."/>
            <person name="Gilchrist C.L.M."/>
            <person name="Crombie A."/>
            <person name="Kalaitzis J.A."/>
            <person name="Vuong D."/>
            <person name="Rutledge P.J."/>
            <person name="Turner P."/>
            <person name="Pitt J.I."/>
            <person name="Lacey E."/>
            <person name="Chooi Y.H."/>
            <person name="Piggott A.M."/>
        </authorList>
    </citation>
    <scope>NUCLEOTIDE SEQUENCE</scope>
    <source>
        <strain evidence="4">MST-FP2251</strain>
    </source>
</reference>
<feature type="chain" id="PRO_5042198456" description="Rhamnogalacturonan I lyase beta-sheet domain-containing protein" evidence="1">
    <location>
        <begin position="26"/>
        <end position="594"/>
    </location>
</feature>
<dbReference type="Gene3D" id="2.60.40.10">
    <property type="entry name" value="Immunoglobulins"/>
    <property type="match status" value="1"/>
</dbReference>
<evidence type="ECO:0000313" key="5">
    <source>
        <dbReference type="Proteomes" id="UP001194746"/>
    </source>
</evidence>
<protein>
    <recommendedName>
        <fullName evidence="6">Rhamnogalacturonan I lyase beta-sheet domain-containing protein</fullName>
    </recommendedName>
</protein>
<dbReference type="InterPro" id="IPR028994">
    <property type="entry name" value="Integrin_alpha_N"/>
</dbReference>
<dbReference type="InterPro" id="IPR049366">
    <property type="entry name" value="RGL11_C"/>
</dbReference>
<keyword evidence="1" id="KW-0732">Signal</keyword>
<organism evidence="4 5">
    <name type="scientific">Aspergillus nanangensis</name>
    <dbReference type="NCBI Taxonomy" id="2582783"/>
    <lineage>
        <taxon>Eukaryota</taxon>
        <taxon>Fungi</taxon>
        <taxon>Dikarya</taxon>
        <taxon>Ascomycota</taxon>
        <taxon>Pezizomycotina</taxon>
        <taxon>Eurotiomycetes</taxon>
        <taxon>Eurotiomycetidae</taxon>
        <taxon>Eurotiales</taxon>
        <taxon>Aspergillaceae</taxon>
        <taxon>Aspergillus</taxon>
        <taxon>Aspergillus subgen. Circumdati</taxon>
    </lineage>
</organism>
<comment type="caution">
    <text evidence="4">The sequence shown here is derived from an EMBL/GenBank/DDBJ whole genome shotgun (WGS) entry which is preliminary data.</text>
</comment>
<dbReference type="PANTHER" id="PTHR43118">
    <property type="entry name" value="RHAMNOGALACTURONAN LYASE (EUROFUNG)"/>
    <property type="match status" value="1"/>
</dbReference>
<evidence type="ECO:0000259" key="3">
    <source>
        <dbReference type="Pfam" id="PF21348"/>
    </source>
</evidence>
<feature type="signal peptide" evidence="1">
    <location>
        <begin position="1"/>
        <end position="25"/>
    </location>
</feature>
<name>A0AAD4GTJ9_ASPNN</name>
<evidence type="ECO:0000256" key="1">
    <source>
        <dbReference type="SAM" id="SignalP"/>
    </source>
</evidence>
<evidence type="ECO:0000259" key="2">
    <source>
        <dbReference type="Pfam" id="PF18370"/>
    </source>
</evidence>
<evidence type="ECO:0000313" key="4">
    <source>
        <dbReference type="EMBL" id="KAF9889634.1"/>
    </source>
</evidence>
<gene>
    <name evidence="4" type="ORF">FE257_007142</name>
</gene>
<feature type="domain" description="Rhamnogalacturonan I lyase beta-sheet" evidence="2">
    <location>
        <begin position="28"/>
        <end position="116"/>
    </location>
</feature>
<accession>A0AAD4GTJ9</accession>
<dbReference type="EMBL" id="VCAU01000034">
    <property type="protein sequence ID" value="KAF9889634.1"/>
    <property type="molecule type" value="Genomic_DNA"/>
</dbReference>
<evidence type="ECO:0008006" key="6">
    <source>
        <dbReference type="Google" id="ProtNLM"/>
    </source>
</evidence>
<dbReference type="InterPro" id="IPR034641">
    <property type="entry name" value="RGL11"/>
</dbReference>
<sequence>MMGFCSHFLLLAMATVSTFTIGVDAQRPMENLGRGVVAIRSADDAAFISWRVLGLDPDDLGFNLYRVTGSGDPEVLNADVLTGGSNFVDSTADLTQDNTYYVTTVVDGTESEASESWTLAADTEVGPLFRVPIQAGGAIRYIWVGDLDGDGEYDFVVDRQEARQRIEAYRRDGTLLWEVNMGPNSENQDNIESGSSAIDLGHADGVTVYDFDGDGYAEVAVRIANGVTFGDGEVFEYSDDDHQFIAILKGSTGALLATGEVPDDYIEDGPMGVRLGVGYLDGVRPHVVAYMKNRKDTGEFNLIEAAWTFDGSSVDLAWAWMRDDQDAPDGHNTRIIDVDGDGIDEVAEIGFMLNGDGTLRYSLGPAGVGHGDRWHIAKMDPSRDGLQGYGVQQDNPSLLYEYYYDAMDGTILWEHYGEEVGDNGRGMVGDIDPNSEGMEAWSFLGLYNAPANEQIGDADVYPWPQLGVWWDGDELLELINDGNIGKWDYDAGGLQRLVTTYHFGATTADDDPMFQGDILGDWREEVVFTNSEYSELIIFTTDQPSDIRLYTLMHNPAYRNAVCLKGYVQSSHVDYFLGSGMENPPAPNISYVGA</sequence>
<dbReference type="Pfam" id="PF18370">
    <property type="entry name" value="RGI_lyase"/>
    <property type="match status" value="1"/>
</dbReference>
<dbReference type="Proteomes" id="UP001194746">
    <property type="component" value="Unassembled WGS sequence"/>
</dbReference>